<dbReference type="GO" id="GO:0009252">
    <property type="term" value="P:peptidoglycan biosynthetic process"/>
    <property type="evidence" value="ECO:0007669"/>
    <property type="project" value="UniProtKB-UniRule"/>
</dbReference>
<proteinExistence type="inferred from homology"/>
<reference evidence="8 9" key="1">
    <citation type="journal article" date="2016" name="Nat. Commun.">
        <title>Thousands of microbial genomes shed light on interconnected biogeochemical processes in an aquifer system.</title>
        <authorList>
            <person name="Anantharaman K."/>
            <person name="Brown C.T."/>
            <person name="Hug L.A."/>
            <person name="Sharon I."/>
            <person name="Castelle C.J."/>
            <person name="Probst A.J."/>
            <person name="Thomas B.C."/>
            <person name="Singh A."/>
            <person name="Wilkins M.J."/>
            <person name="Karaoz U."/>
            <person name="Brodie E.L."/>
            <person name="Williams K.H."/>
            <person name="Hubbard S.S."/>
            <person name="Banfield J.F."/>
        </authorList>
    </citation>
    <scope>NUCLEOTIDE SEQUENCE [LARGE SCALE GENOMIC DNA]</scope>
</reference>
<dbReference type="NCBIfam" id="TIGR00067">
    <property type="entry name" value="glut_race"/>
    <property type="match status" value="1"/>
</dbReference>
<feature type="binding site" evidence="7">
    <location>
        <begin position="13"/>
        <end position="14"/>
    </location>
    <ligand>
        <name>substrate</name>
    </ligand>
</feature>
<dbReference type="GO" id="GO:0071555">
    <property type="term" value="P:cell wall organization"/>
    <property type="evidence" value="ECO:0007669"/>
    <property type="project" value="UniProtKB-KW"/>
</dbReference>
<evidence type="ECO:0000256" key="1">
    <source>
        <dbReference type="ARBA" id="ARBA00001602"/>
    </source>
</evidence>
<evidence type="ECO:0000256" key="5">
    <source>
        <dbReference type="ARBA" id="ARBA00023235"/>
    </source>
</evidence>
<dbReference type="STRING" id="1802128.A3H64_02985"/>
<keyword evidence="3 7" id="KW-0133">Cell shape</keyword>
<gene>
    <name evidence="7" type="primary">murI</name>
    <name evidence="8" type="ORF">A3H64_02985</name>
</gene>
<sequence>MVEICNQRVGVFDSGLGGLFTLRALARELPVYDYVYLGDTKRVPYGNRSPETVYEFTRQAVEYLFSKQKCKLVILACNTASALALRRLQQEFLPSHFPDRHLLGVLVPLAETMREMGCRRVGVLATQSTIESHAIEHELKKRISRVMVFERSAPLLVPLIENGELRLARGALVSYLKPLIQENVDCLALGCTHYPILKRLVKQMVGKNVAVVSQDEFLGAKLIDYLGRHSDVEQSLSRRRRRVIIVTDKTREFKKRASMWFGKDITLQVINL</sequence>
<dbReference type="Gene3D" id="3.40.50.1860">
    <property type="match status" value="2"/>
</dbReference>
<dbReference type="PANTHER" id="PTHR21198:SF2">
    <property type="entry name" value="GLUTAMATE RACEMASE"/>
    <property type="match status" value="1"/>
</dbReference>
<evidence type="ECO:0000256" key="4">
    <source>
        <dbReference type="ARBA" id="ARBA00022984"/>
    </source>
</evidence>
<dbReference type="Pfam" id="PF01177">
    <property type="entry name" value="Asp_Glu_race"/>
    <property type="match status" value="1"/>
</dbReference>
<name>A0A1G2H2V8_9BACT</name>
<dbReference type="EMBL" id="MHNY01000006">
    <property type="protein sequence ID" value="OGZ56679.1"/>
    <property type="molecule type" value="Genomic_DNA"/>
</dbReference>
<feature type="binding site" evidence="7">
    <location>
        <begin position="45"/>
        <end position="46"/>
    </location>
    <ligand>
        <name>substrate</name>
    </ligand>
</feature>
<feature type="active site" description="Proton donor/acceptor" evidence="7">
    <location>
        <position position="77"/>
    </location>
</feature>
<feature type="binding site" evidence="7">
    <location>
        <begin position="78"/>
        <end position="79"/>
    </location>
    <ligand>
        <name>substrate</name>
    </ligand>
</feature>
<dbReference type="UniPathway" id="UPA00219"/>
<evidence type="ECO:0000256" key="7">
    <source>
        <dbReference type="HAMAP-Rule" id="MF_00258"/>
    </source>
</evidence>
<comment type="similarity">
    <text evidence="7">Belongs to the aspartate/glutamate racemases family.</text>
</comment>
<organism evidence="8 9">
    <name type="scientific">Candidatus Ryanbacteria bacterium RIFCSPLOWO2_02_FULL_45_11c</name>
    <dbReference type="NCBI Taxonomy" id="1802128"/>
    <lineage>
        <taxon>Bacteria</taxon>
        <taxon>Candidatus Ryaniibacteriota</taxon>
    </lineage>
</organism>
<dbReference type="HAMAP" id="MF_00258">
    <property type="entry name" value="Glu_racemase"/>
    <property type="match status" value="1"/>
</dbReference>
<dbReference type="AlphaFoldDB" id="A0A1G2H2V8"/>
<keyword evidence="4 7" id="KW-0573">Peptidoglycan synthesis</keyword>
<dbReference type="SUPFAM" id="SSF53681">
    <property type="entry name" value="Aspartate/glutamate racemase"/>
    <property type="match status" value="2"/>
</dbReference>
<evidence type="ECO:0000256" key="2">
    <source>
        <dbReference type="ARBA" id="ARBA00013090"/>
    </source>
</evidence>
<keyword evidence="6 7" id="KW-0961">Cell wall biogenesis/degradation</keyword>
<dbReference type="InterPro" id="IPR004391">
    <property type="entry name" value="Glu_race"/>
</dbReference>
<comment type="function">
    <text evidence="7">Provides the (R)-glutamate required for cell wall biosynthesis.</text>
</comment>
<dbReference type="GO" id="GO:0008881">
    <property type="term" value="F:glutamate racemase activity"/>
    <property type="evidence" value="ECO:0007669"/>
    <property type="project" value="UniProtKB-UniRule"/>
</dbReference>
<evidence type="ECO:0000256" key="6">
    <source>
        <dbReference type="ARBA" id="ARBA00023316"/>
    </source>
</evidence>
<evidence type="ECO:0000313" key="8">
    <source>
        <dbReference type="EMBL" id="OGZ56679.1"/>
    </source>
</evidence>
<dbReference type="PANTHER" id="PTHR21198">
    <property type="entry name" value="GLUTAMATE RACEMASE"/>
    <property type="match status" value="1"/>
</dbReference>
<protein>
    <recommendedName>
        <fullName evidence="2 7">Glutamate racemase</fullName>
        <ecNumber evidence="2 7">5.1.1.3</ecNumber>
    </recommendedName>
</protein>
<comment type="pathway">
    <text evidence="7">Cell wall biogenesis; peptidoglycan biosynthesis.</text>
</comment>
<dbReference type="InterPro" id="IPR015942">
    <property type="entry name" value="Asp/Glu/hydantoin_racemase"/>
</dbReference>
<evidence type="ECO:0000313" key="9">
    <source>
        <dbReference type="Proteomes" id="UP000178186"/>
    </source>
</evidence>
<accession>A0A1G2H2V8</accession>
<dbReference type="InterPro" id="IPR018187">
    <property type="entry name" value="Asp/Glu_racemase_AS_1"/>
</dbReference>
<feature type="binding site" evidence="7">
    <location>
        <begin position="192"/>
        <end position="193"/>
    </location>
    <ligand>
        <name>substrate</name>
    </ligand>
</feature>
<comment type="catalytic activity">
    <reaction evidence="1 7">
        <text>L-glutamate = D-glutamate</text>
        <dbReference type="Rhea" id="RHEA:12813"/>
        <dbReference type="ChEBI" id="CHEBI:29985"/>
        <dbReference type="ChEBI" id="CHEBI:29986"/>
        <dbReference type="EC" id="5.1.1.3"/>
    </reaction>
</comment>
<keyword evidence="5 7" id="KW-0413">Isomerase</keyword>
<dbReference type="GO" id="GO:0008360">
    <property type="term" value="P:regulation of cell shape"/>
    <property type="evidence" value="ECO:0007669"/>
    <property type="project" value="UniProtKB-KW"/>
</dbReference>
<dbReference type="Proteomes" id="UP000178186">
    <property type="component" value="Unassembled WGS sequence"/>
</dbReference>
<dbReference type="EC" id="5.1.1.3" evidence="2 7"/>
<dbReference type="PROSITE" id="PS00923">
    <property type="entry name" value="ASP_GLU_RACEMASE_1"/>
    <property type="match status" value="1"/>
</dbReference>
<dbReference type="InterPro" id="IPR001920">
    <property type="entry name" value="Asp/Glu_race"/>
</dbReference>
<feature type="active site" description="Proton donor/acceptor" evidence="7">
    <location>
        <position position="191"/>
    </location>
</feature>
<evidence type="ECO:0000256" key="3">
    <source>
        <dbReference type="ARBA" id="ARBA00022960"/>
    </source>
</evidence>
<comment type="caution">
    <text evidence="8">The sequence shown here is derived from an EMBL/GenBank/DDBJ whole genome shotgun (WGS) entry which is preliminary data.</text>
</comment>